<dbReference type="Proteomes" id="UP000078507">
    <property type="component" value="Unassembled WGS sequence"/>
</dbReference>
<dbReference type="RefSeq" id="WP_066871524.1">
    <property type="nucleotide sequence ID" value="NZ_LNQB01000065.1"/>
</dbReference>
<evidence type="ECO:0000313" key="3">
    <source>
        <dbReference type="Proteomes" id="UP000078507"/>
    </source>
</evidence>
<organism evidence="2 3">
    <name type="scientific">Sinorhizobium saheli</name>
    <dbReference type="NCBI Taxonomy" id="36856"/>
    <lineage>
        <taxon>Bacteria</taxon>
        <taxon>Pseudomonadati</taxon>
        <taxon>Pseudomonadota</taxon>
        <taxon>Alphaproteobacteria</taxon>
        <taxon>Hyphomicrobiales</taxon>
        <taxon>Rhizobiaceae</taxon>
        <taxon>Sinorhizobium/Ensifer group</taxon>
        <taxon>Sinorhizobium</taxon>
    </lineage>
</organism>
<feature type="transmembrane region" description="Helical" evidence="1">
    <location>
        <begin position="39"/>
        <end position="62"/>
    </location>
</feature>
<evidence type="ECO:0000256" key="1">
    <source>
        <dbReference type="SAM" id="Phobius"/>
    </source>
</evidence>
<gene>
    <name evidence="2" type="ORF">ATB98_21935</name>
</gene>
<comment type="caution">
    <text evidence="2">The sequence shown here is derived from an EMBL/GenBank/DDBJ whole genome shotgun (WGS) entry which is preliminary data.</text>
</comment>
<keyword evidence="1" id="KW-1133">Transmembrane helix</keyword>
<evidence type="ECO:0000313" key="2">
    <source>
        <dbReference type="EMBL" id="OAP47308.1"/>
    </source>
</evidence>
<keyword evidence="1" id="KW-0812">Transmembrane</keyword>
<keyword evidence="3" id="KW-1185">Reference proteome</keyword>
<keyword evidence="1" id="KW-0472">Membrane</keyword>
<name>A0A178YID1_SINSA</name>
<proteinExistence type="predicted"/>
<reference evidence="2 3" key="1">
    <citation type="submission" date="2015-11" db="EMBL/GenBank/DDBJ databases">
        <title>Ensifer anhuiense sp. nov., an effective nitrogen fixation bacterium with Glycine soja.</title>
        <authorList>
            <person name="Yan H."/>
            <person name="Chen W."/>
        </authorList>
    </citation>
    <scope>NUCLEOTIDE SEQUENCE [LARGE SCALE GENOMIC DNA]</scope>
    <source>
        <strain evidence="2 3">LMG 7837</strain>
    </source>
</reference>
<dbReference type="AlphaFoldDB" id="A0A178YID1"/>
<protein>
    <submittedName>
        <fullName evidence="2">Uncharacterized protein</fullName>
    </submittedName>
</protein>
<accession>A0A178YID1</accession>
<sequence>MRFFIRRLEAFNSDALPDWRRSPGAWRRLLILPRLAEYILFYALALVALAVVVLLMIAAWIVGVDRRKKAGRSDAALPLR</sequence>
<dbReference type="EMBL" id="LNQB01000065">
    <property type="protein sequence ID" value="OAP47308.1"/>
    <property type="molecule type" value="Genomic_DNA"/>
</dbReference>
<dbReference type="OrthoDB" id="8421578at2"/>